<organism evidence="1 2">
    <name type="scientific">Liparis tanakae</name>
    <name type="common">Tanaka's snailfish</name>
    <dbReference type="NCBI Taxonomy" id="230148"/>
    <lineage>
        <taxon>Eukaryota</taxon>
        <taxon>Metazoa</taxon>
        <taxon>Chordata</taxon>
        <taxon>Craniata</taxon>
        <taxon>Vertebrata</taxon>
        <taxon>Euteleostomi</taxon>
        <taxon>Actinopterygii</taxon>
        <taxon>Neopterygii</taxon>
        <taxon>Teleostei</taxon>
        <taxon>Neoteleostei</taxon>
        <taxon>Acanthomorphata</taxon>
        <taxon>Eupercaria</taxon>
        <taxon>Perciformes</taxon>
        <taxon>Cottioidei</taxon>
        <taxon>Cottales</taxon>
        <taxon>Liparidae</taxon>
        <taxon>Liparis</taxon>
    </lineage>
</organism>
<proteinExistence type="predicted"/>
<dbReference type="Proteomes" id="UP000314294">
    <property type="component" value="Unassembled WGS sequence"/>
</dbReference>
<dbReference type="EMBL" id="SRLO01000195">
    <property type="protein sequence ID" value="TNN68048.1"/>
    <property type="molecule type" value="Genomic_DNA"/>
</dbReference>
<evidence type="ECO:0000313" key="1">
    <source>
        <dbReference type="EMBL" id="TNN68048.1"/>
    </source>
</evidence>
<name>A0A4Z2HQM1_9TELE</name>
<comment type="caution">
    <text evidence="1">The sequence shown here is derived from an EMBL/GenBank/DDBJ whole genome shotgun (WGS) entry which is preliminary data.</text>
</comment>
<accession>A0A4Z2HQM1</accession>
<dbReference type="OrthoDB" id="10621665at2759"/>
<evidence type="ECO:0000313" key="2">
    <source>
        <dbReference type="Proteomes" id="UP000314294"/>
    </source>
</evidence>
<keyword evidence="2" id="KW-1185">Reference proteome</keyword>
<gene>
    <name evidence="1" type="ORF">EYF80_021693</name>
</gene>
<sequence>MVAWKGTQKMMKKKSATLRLRMNRLVVLYPTCPLRRSTASTRLLPMVPSRKMREKTTDTITLVGFSCQEHIVRPRRAVTHNYNF</sequence>
<protein>
    <submittedName>
        <fullName evidence="1">Uncharacterized protein</fullName>
    </submittedName>
</protein>
<reference evidence="1 2" key="1">
    <citation type="submission" date="2019-03" db="EMBL/GenBank/DDBJ databases">
        <title>First draft genome of Liparis tanakae, snailfish: a comprehensive survey of snailfish specific genes.</title>
        <authorList>
            <person name="Kim W."/>
            <person name="Song I."/>
            <person name="Jeong J.-H."/>
            <person name="Kim D."/>
            <person name="Kim S."/>
            <person name="Ryu S."/>
            <person name="Song J.Y."/>
            <person name="Lee S.K."/>
        </authorList>
    </citation>
    <scope>NUCLEOTIDE SEQUENCE [LARGE SCALE GENOMIC DNA]</scope>
    <source>
        <tissue evidence="1">Muscle</tissue>
    </source>
</reference>
<dbReference type="AlphaFoldDB" id="A0A4Z2HQM1"/>